<proteinExistence type="predicted"/>
<feature type="chain" id="PRO_5009908396" evidence="2">
    <location>
        <begin position="21"/>
        <end position="338"/>
    </location>
</feature>
<feature type="domain" description="PET hydrolase/cutinase-like" evidence="3">
    <location>
        <begin position="54"/>
        <end position="170"/>
    </location>
</feature>
<evidence type="ECO:0000313" key="4">
    <source>
        <dbReference type="EMBL" id="SHF00789.1"/>
    </source>
</evidence>
<dbReference type="Pfam" id="PF12740">
    <property type="entry name" value="PETase"/>
    <property type="match status" value="1"/>
</dbReference>
<evidence type="ECO:0000256" key="1">
    <source>
        <dbReference type="ARBA" id="ARBA00022801"/>
    </source>
</evidence>
<evidence type="ECO:0000256" key="2">
    <source>
        <dbReference type="SAM" id="SignalP"/>
    </source>
</evidence>
<accession>A0A1M4Y535</accession>
<dbReference type="STRING" id="1122206.SAMN02745753_01126"/>
<protein>
    <submittedName>
        <fullName evidence="4">Predicted dienelactone hydrolase</fullName>
    </submittedName>
</protein>
<dbReference type="OrthoDB" id="192696at2"/>
<dbReference type="InterPro" id="IPR029058">
    <property type="entry name" value="AB_hydrolase_fold"/>
</dbReference>
<dbReference type="PANTHER" id="PTHR22946:SF9">
    <property type="entry name" value="POLYKETIDE TRANSFERASE AF380"/>
    <property type="match status" value="1"/>
</dbReference>
<dbReference type="PIRSF" id="PIRSF031982">
    <property type="entry name" value="UCP031982_abhydr"/>
    <property type="match status" value="1"/>
</dbReference>
<gene>
    <name evidence="4" type="ORF">SAMN02745753_01126</name>
</gene>
<evidence type="ECO:0000259" key="3">
    <source>
        <dbReference type="Pfam" id="PF12740"/>
    </source>
</evidence>
<name>A0A1M4Y535_9GAMM</name>
<dbReference type="InterPro" id="IPR050261">
    <property type="entry name" value="FrsA_esterase"/>
</dbReference>
<dbReference type="Gene3D" id="3.40.50.1820">
    <property type="entry name" value="alpha/beta hydrolase"/>
    <property type="match status" value="1"/>
</dbReference>
<dbReference type="GO" id="GO:0052689">
    <property type="term" value="F:carboxylic ester hydrolase activity"/>
    <property type="evidence" value="ECO:0007669"/>
    <property type="project" value="UniProtKB-ARBA"/>
</dbReference>
<dbReference type="AlphaFoldDB" id="A0A1M4Y535"/>
<dbReference type="InterPro" id="IPR016986">
    <property type="entry name" value="UCP031982_abhydr"/>
</dbReference>
<keyword evidence="2" id="KW-0732">Signal</keyword>
<reference evidence="5" key="1">
    <citation type="submission" date="2016-11" db="EMBL/GenBank/DDBJ databases">
        <authorList>
            <person name="Varghese N."/>
            <person name="Submissions S."/>
        </authorList>
    </citation>
    <scope>NUCLEOTIDE SEQUENCE [LARGE SCALE GENOMIC DNA]</scope>
    <source>
        <strain evidence="5">DSM 16579</strain>
    </source>
</reference>
<keyword evidence="1 4" id="KW-0378">Hydrolase</keyword>
<dbReference type="EMBL" id="FQVF01000005">
    <property type="protein sequence ID" value="SHF00789.1"/>
    <property type="molecule type" value="Genomic_DNA"/>
</dbReference>
<dbReference type="Proteomes" id="UP000184517">
    <property type="component" value="Unassembled WGS sequence"/>
</dbReference>
<sequence length="338" mass="37519">MRGFASFILLVACWASNASAYSVGFDQVQLYTDSDRPLKASVWYPSQTTFPIERIAENAAFLGTDVVRVGTPLAGKFPLVVISHGYRGNWRNQNWLATKLAQDGFVVASLDHLGTTSFDHSPQAAAQWWQRAGDLSRLLDWLLNESYLLPNIDANNVTAIGHSLGGWTVMLLAGAQFDRDQLKQECVLKNNPRVCGLMTELGLDQPQIGEPTGSLKDERIKRVVSLDLGLARSLSRQSLQVLTVPTLILAAGVDIGDLPQAEESGFLAQYLPKNTYEYIVYPDAAHFSFMQLCKPGAIEMIEEEEPGDGIVCQDGNWRTRDELHQVMHRDIIRFIQAP</sequence>
<dbReference type="InterPro" id="IPR041127">
    <property type="entry name" value="PET_hydrolase/cutinase-like"/>
</dbReference>
<dbReference type="PANTHER" id="PTHR22946">
    <property type="entry name" value="DIENELACTONE HYDROLASE DOMAIN-CONTAINING PROTEIN-RELATED"/>
    <property type="match status" value="1"/>
</dbReference>
<keyword evidence="5" id="KW-1185">Reference proteome</keyword>
<dbReference type="SUPFAM" id="SSF53474">
    <property type="entry name" value="alpha/beta-Hydrolases"/>
    <property type="match status" value="1"/>
</dbReference>
<feature type="signal peptide" evidence="2">
    <location>
        <begin position="1"/>
        <end position="20"/>
    </location>
</feature>
<organism evidence="4 5">
    <name type="scientific">Marinomonas polaris DSM 16579</name>
    <dbReference type="NCBI Taxonomy" id="1122206"/>
    <lineage>
        <taxon>Bacteria</taxon>
        <taxon>Pseudomonadati</taxon>
        <taxon>Pseudomonadota</taxon>
        <taxon>Gammaproteobacteria</taxon>
        <taxon>Oceanospirillales</taxon>
        <taxon>Oceanospirillaceae</taxon>
        <taxon>Marinomonas</taxon>
    </lineage>
</organism>
<dbReference type="RefSeq" id="WP_072838758.1">
    <property type="nucleotide sequence ID" value="NZ_FQVF01000005.1"/>
</dbReference>
<evidence type="ECO:0000313" key="5">
    <source>
        <dbReference type="Proteomes" id="UP000184517"/>
    </source>
</evidence>